<keyword evidence="3" id="KW-1185">Reference proteome</keyword>
<dbReference type="InParanoid" id="A0A0C2SZU6"/>
<feature type="region of interest" description="Disordered" evidence="1">
    <location>
        <begin position="42"/>
        <end position="68"/>
    </location>
</feature>
<evidence type="ECO:0000256" key="1">
    <source>
        <dbReference type="SAM" id="MobiDB-lite"/>
    </source>
</evidence>
<name>A0A0C2SZU6_AMAMK</name>
<dbReference type="HOGENOM" id="CLU_2819355_0_0_1"/>
<dbReference type="Proteomes" id="UP000054549">
    <property type="component" value="Unassembled WGS sequence"/>
</dbReference>
<gene>
    <name evidence="2" type="ORF">M378DRAFT_168943</name>
</gene>
<evidence type="ECO:0000313" key="3">
    <source>
        <dbReference type="Proteomes" id="UP000054549"/>
    </source>
</evidence>
<feature type="non-terminal residue" evidence="2">
    <location>
        <position position="68"/>
    </location>
</feature>
<organism evidence="2 3">
    <name type="scientific">Amanita muscaria (strain Koide BX008)</name>
    <dbReference type="NCBI Taxonomy" id="946122"/>
    <lineage>
        <taxon>Eukaryota</taxon>
        <taxon>Fungi</taxon>
        <taxon>Dikarya</taxon>
        <taxon>Basidiomycota</taxon>
        <taxon>Agaricomycotina</taxon>
        <taxon>Agaricomycetes</taxon>
        <taxon>Agaricomycetidae</taxon>
        <taxon>Agaricales</taxon>
        <taxon>Pluteineae</taxon>
        <taxon>Amanitaceae</taxon>
        <taxon>Amanita</taxon>
    </lineage>
</organism>
<protein>
    <submittedName>
        <fullName evidence="2">Uncharacterized protein</fullName>
    </submittedName>
</protein>
<proteinExistence type="predicted"/>
<sequence>MRKTNSEFPTSLHAHTHEEMPLKIRFNTTYIYYILIPSSITSKPHRKSSQKGNEKTLDPSAQPNNPLP</sequence>
<dbReference type="AlphaFoldDB" id="A0A0C2SZU6"/>
<accession>A0A0C2SZU6</accession>
<reference evidence="2 3" key="1">
    <citation type="submission" date="2014-04" db="EMBL/GenBank/DDBJ databases">
        <title>Evolutionary Origins and Diversification of the Mycorrhizal Mutualists.</title>
        <authorList>
            <consortium name="DOE Joint Genome Institute"/>
            <consortium name="Mycorrhizal Genomics Consortium"/>
            <person name="Kohler A."/>
            <person name="Kuo A."/>
            <person name="Nagy L.G."/>
            <person name="Floudas D."/>
            <person name="Copeland A."/>
            <person name="Barry K.W."/>
            <person name="Cichocki N."/>
            <person name="Veneault-Fourrey C."/>
            <person name="LaButti K."/>
            <person name="Lindquist E.A."/>
            <person name="Lipzen A."/>
            <person name="Lundell T."/>
            <person name="Morin E."/>
            <person name="Murat C."/>
            <person name="Riley R."/>
            <person name="Ohm R."/>
            <person name="Sun H."/>
            <person name="Tunlid A."/>
            <person name="Henrissat B."/>
            <person name="Grigoriev I.V."/>
            <person name="Hibbett D.S."/>
            <person name="Martin F."/>
        </authorList>
    </citation>
    <scope>NUCLEOTIDE SEQUENCE [LARGE SCALE GENOMIC DNA]</scope>
    <source>
        <strain evidence="2 3">Koide BX008</strain>
    </source>
</reference>
<dbReference type="EMBL" id="KN818311">
    <property type="protein sequence ID" value="KIL59684.1"/>
    <property type="molecule type" value="Genomic_DNA"/>
</dbReference>
<evidence type="ECO:0000313" key="2">
    <source>
        <dbReference type="EMBL" id="KIL59684.1"/>
    </source>
</evidence>
<feature type="compositionally biased region" description="Polar residues" evidence="1">
    <location>
        <begin position="59"/>
        <end position="68"/>
    </location>
</feature>